<evidence type="ECO:0000313" key="3">
    <source>
        <dbReference type="Proteomes" id="UP001589890"/>
    </source>
</evidence>
<reference evidence="2 3" key="1">
    <citation type="submission" date="2024-09" db="EMBL/GenBank/DDBJ databases">
        <authorList>
            <person name="Sun Q."/>
            <person name="Mori K."/>
        </authorList>
    </citation>
    <scope>NUCLEOTIDE SEQUENCE [LARGE SCALE GENOMIC DNA]</scope>
    <source>
        <strain evidence="2 3">CGMCC 1.15906</strain>
    </source>
</reference>
<dbReference type="InterPro" id="IPR024524">
    <property type="entry name" value="DUF3800"/>
</dbReference>
<evidence type="ECO:0000313" key="2">
    <source>
        <dbReference type="EMBL" id="MFC0624450.1"/>
    </source>
</evidence>
<dbReference type="Pfam" id="PF12686">
    <property type="entry name" value="DUF3800"/>
    <property type="match status" value="1"/>
</dbReference>
<comment type="caution">
    <text evidence="2">The sequence shown here is derived from an EMBL/GenBank/DDBJ whole genome shotgun (WGS) entry which is preliminary data.</text>
</comment>
<dbReference type="EMBL" id="JBHLTC010000011">
    <property type="protein sequence ID" value="MFC0624450.1"/>
    <property type="molecule type" value="Genomic_DNA"/>
</dbReference>
<feature type="compositionally biased region" description="Pro residues" evidence="1">
    <location>
        <begin position="375"/>
        <end position="386"/>
    </location>
</feature>
<organism evidence="2 3">
    <name type="scientific">Kribbella deserti</name>
    <dbReference type="NCBI Taxonomy" id="1926257"/>
    <lineage>
        <taxon>Bacteria</taxon>
        <taxon>Bacillati</taxon>
        <taxon>Actinomycetota</taxon>
        <taxon>Actinomycetes</taxon>
        <taxon>Propionibacteriales</taxon>
        <taxon>Kribbellaceae</taxon>
        <taxon>Kribbella</taxon>
    </lineage>
</organism>
<feature type="region of interest" description="Disordered" evidence="1">
    <location>
        <begin position="367"/>
        <end position="386"/>
    </location>
</feature>
<protein>
    <submittedName>
        <fullName evidence="2">DUF3800 domain-containing protein</fullName>
    </submittedName>
</protein>
<evidence type="ECO:0000256" key="1">
    <source>
        <dbReference type="SAM" id="MobiDB-lite"/>
    </source>
</evidence>
<proteinExistence type="predicted"/>
<dbReference type="RefSeq" id="WP_380045836.1">
    <property type="nucleotide sequence ID" value="NZ_JBHLTC010000011.1"/>
</dbReference>
<accession>A0ABV6QIJ0</accession>
<name>A0ABV6QIJ0_9ACTN</name>
<feature type="region of interest" description="Disordered" evidence="1">
    <location>
        <begin position="1"/>
        <end position="21"/>
    </location>
</feature>
<dbReference type="Proteomes" id="UP001589890">
    <property type="component" value="Unassembled WGS sequence"/>
</dbReference>
<keyword evidence="3" id="KW-1185">Reference proteome</keyword>
<gene>
    <name evidence="2" type="ORF">ACFFGN_10290</name>
</gene>
<sequence>MQLFNVIHPLSSTDPERPDLRDVDRAEPPAVEQFAGAPGDTDEVVEIACDESGFSGTNMLDPDSPVFVHAAVELDLRSAKAWVEAARRSLPYYGDEFKANHLLRERQRPMLNWLLGPDGPIHGRARVHLTDKTFFAVSRMIDVLTTEPTYASGTSLDPKGRAKALALHHDGPRVFGPDKWHGILLAFTSLMRAKYRSQVEPMTDELFAGLTSGPARESSPAIKELRSGRARIEPYLSQVLDERTTLPPLEPLMPALVETALAWGADGRRVSVIHDEQSSLTLHRIGQIERVLVKTWPGRTGPLLSLRQVDSRTEARVQVADLLAGAARRIASDQLHGHGDPELTALLSPYLEPTSIWADAPSWSRLTEPLTTPRPDSPAPALPHHH</sequence>